<reference evidence="1 2" key="1">
    <citation type="journal article" date="2015" name="Genome Announc.">
        <title>Genome Sequence of Mushroom Soft-Rot Pathogen Janthinobacterium agaricidamnosum.</title>
        <authorList>
            <person name="Graupner K."/>
            <person name="Lackner G."/>
            <person name="Hertweck C."/>
        </authorList>
    </citation>
    <scope>NUCLEOTIDE SEQUENCE [LARGE SCALE GENOMIC DNA]</scope>
    <source>
        <strain evidence="2">NBRC 102515 / DSM 9628</strain>
    </source>
</reference>
<dbReference type="HOGENOM" id="CLU_3044243_0_0_4"/>
<evidence type="ECO:0000313" key="2">
    <source>
        <dbReference type="Proteomes" id="UP000027604"/>
    </source>
</evidence>
<dbReference type="EMBL" id="HG322949">
    <property type="protein sequence ID" value="CDG84643.1"/>
    <property type="molecule type" value="Genomic_DNA"/>
</dbReference>
<evidence type="ECO:0000313" key="1">
    <source>
        <dbReference type="EMBL" id="CDG84643.1"/>
    </source>
</evidence>
<dbReference type="Proteomes" id="UP000027604">
    <property type="component" value="Chromosome I"/>
</dbReference>
<dbReference type="KEGG" id="jag:GJA_4033"/>
<accession>W0VBA8</accession>
<organism evidence="1 2">
    <name type="scientific">Janthinobacterium agaricidamnosum NBRC 102515 = DSM 9628</name>
    <dbReference type="NCBI Taxonomy" id="1349767"/>
    <lineage>
        <taxon>Bacteria</taxon>
        <taxon>Pseudomonadati</taxon>
        <taxon>Pseudomonadota</taxon>
        <taxon>Betaproteobacteria</taxon>
        <taxon>Burkholderiales</taxon>
        <taxon>Oxalobacteraceae</taxon>
        <taxon>Janthinobacterium</taxon>
    </lineage>
</organism>
<keyword evidence="2" id="KW-1185">Reference proteome</keyword>
<dbReference type="AlphaFoldDB" id="W0VBA8"/>
<sequence length="54" mass="6316">MLGIHRKQYGRDWARSKIAVFYCTFFMQGKNILLNQCTDASWLALLTILSTEYV</sequence>
<name>W0VBA8_9BURK</name>
<proteinExistence type="predicted"/>
<gene>
    <name evidence="1" type="ORF">GJA_4033</name>
</gene>
<protein>
    <submittedName>
        <fullName evidence="1">Uncharacterized protein</fullName>
    </submittedName>
</protein>